<protein>
    <submittedName>
        <fullName evidence="2">Uncharacterized protein</fullName>
    </submittedName>
</protein>
<dbReference type="AlphaFoldDB" id="A0A9E2W8B3"/>
<dbReference type="Proteomes" id="UP000812270">
    <property type="component" value="Unassembled WGS sequence"/>
</dbReference>
<comment type="caution">
    <text evidence="2">The sequence shown here is derived from an EMBL/GenBank/DDBJ whole genome shotgun (WGS) entry which is preliminary data.</text>
</comment>
<organism evidence="2 3">
    <name type="scientific">Pinibacter aurantiacus</name>
    <dbReference type="NCBI Taxonomy" id="2851599"/>
    <lineage>
        <taxon>Bacteria</taxon>
        <taxon>Pseudomonadati</taxon>
        <taxon>Bacteroidota</taxon>
        <taxon>Chitinophagia</taxon>
        <taxon>Chitinophagales</taxon>
        <taxon>Chitinophagaceae</taxon>
        <taxon>Pinibacter</taxon>
    </lineage>
</organism>
<gene>
    <name evidence="2" type="ORF">KTO63_12130</name>
</gene>
<evidence type="ECO:0000313" key="3">
    <source>
        <dbReference type="Proteomes" id="UP000812270"/>
    </source>
</evidence>
<accession>A0A9E2W8B3</accession>
<dbReference type="RefSeq" id="WP_217791555.1">
    <property type="nucleotide sequence ID" value="NZ_JAHSPG010000008.1"/>
</dbReference>
<evidence type="ECO:0000256" key="1">
    <source>
        <dbReference type="SAM" id="Phobius"/>
    </source>
</evidence>
<keyword evidence="1" id="KW-0472">Membrane</keyword>
<keyword evidence="3" id="KW-1185">Reference proteome</keyword>
<evidence type="ECO:0000313" key="2">
    <source>
        <dbReference type="EMBL" id="MBV4357902.1"/>
    </source>
</evidence>
<keyword evidence="1" id="KW-0812">Transmembrane</keyword>
<keyword evidence="1" id="KW-1133">Transmembrane helix</keyword>
<reference evidence="2" key="1">
    <citation type="submission" date="2021-06" db="EMBL/GenBank/DDBJ databases">
        <authorList>
            <person name="Huq M.A."/>
        </authorList>
    </citation>
    <scope>NUCLEOTIDE SEQUENCE</scope>
    <source>
        <strain evidence="2">MAH-26</strain>
    </source>
</reference>
<feature type="transmembrane region" description="Helical" evidence="1">
    <location>
        <begin position="70"/>
        <end position="89"/>
    </location>
</feature>
<sequence>MSKLAISNPKNPSLIFCILMDLIGCASYLLPGAGELIDIIWAPISAYIFYRSFGGWKGAFGGLFNFVEEAFPGLDFIPTFTIVWIWNYFTRKKAVPLRG</sequence>
<proteinExistence type="predicted"/>
<dbReference type="EMBL" id="JAHSPG010000008">
    <property type="protein sequence ID" value="MBV4357902.1"/>
    <property type="molecule type" value="Genomic_DNA"/>
</dbReference>
<name>A0A9E2W8B3_9BACT</name>